<organism evidence="4 5">
    <name type="scientific">Mesorhabditis spiculigera</name>
    <dbReference type="NCBI Taxonomy" id="96644"/>
    <lineage>
        <taxon>Eukaryota</taxon>
        <taxon>Metazoa</taxon>
        <taxon>Ecdysozoa</taxon>
        <taxon>Nematoda</taxon>
        <taxon>Chromadorea</taxon>
        <taxon>Rhabditida</taxon>
        <taxon>Rhabditina</taxon>
        <taxon>Rhabditomorpha</taxon>
        <taxon>Rhabditoidea</taxon>
        <taxon>Rhabditidae</taxon>
        <taxon>Mesorhabditinae</taxon>
        <taxon>Mesorhabditis</taxon>
    </lineage>
</organism>
<dbReference type="InterPro" id="IPR006029">
    <property type="entry name" value="Neurotrans-gated_channel_TM"/>
</dbReference>
<feature type="transmembrane region" description="Helical" evidence="2">
    <location>
        <begin position="28"/>
        <end position="48"/>
    </location>
</feature>
<evidence type="ECO:0000259" key="3">
    <source>
        <dbReference type="Pfam" id="PF02932"/>
    </source>
</evidence>
<comment type="caution">
    <text evidence="4">The sequence shown here is derived from an EMBL/GenBank/DDBJ whole genome shotgun (WGS) entry which is preliminary data.</text>
</comment>
<dbReference type="GO" id="GO:0016020">
    <property type="term" value="C:membrane"/>
    <property type="evidence" value="ECO:0007669"/>
    <property type="project" value="InterPro"/>
</dbReference>
<dbReference type="GO" id="GO:0005216">
    <property type="term" value="F:monoatomic ion channel activity"/>
    <property type="evidence" value="ECO:0007669"/>
    <property type="project" value="InterPro"/>
</dbReference>
<proteinExistence type="predicted"/>
<feature type="non-terminal residue" evidence="4">
    <location>
        <position position="167"/>
    </location>
</feature>
<protein>
    <recommendedName>
        <fullName evidence="3">Neurotransmitter-gated ion-channel transmembrane domain-containing protein</fullName>
    </recommendedName>
</protein>
<evidence type="ECO:0000256" key="2">
    <source>
        <dbReference type="SAM" id="Phobius"/>
    </source>
</evidence>
<keyword evidence="2" id="KW-0472">Membrane</keyword>
<gene>
    <name evidence="4" type="ORF">MSPICULIGERA_LOCUS18990</name>
</gene>
<dbReference type="CDD" id="cd19051">
    <property type="entry name" value="LGIC_TM_cation"/>
    <property type="match status" value="1"/>
</dbReference>
<name>A0AA36D6W5_9BILA</name>
<dbReference type="GO" id="GO:0004888">
    <property type="term" value="F:transmembrane signaling receptor activity"/>
    <property type="evidence" value="ECO:0007669"/>
    <property type="project" value="InterPro"/>
</dbReference>
<dbReference type="InterPro" id="IPR036719">
    <property type="entry name" value="Neuro-gated_channel_TM_sf"/>
</dbReference>
<dbReference type="Pfam" id="PF02932">
    <property type="entry name" value="Neur_chan_memb"/>
    <property type="match status" value="1"/>
</dbReference>
<reference evidence="4" key="1">
    <citation type="submission" date="2023-06" db="EMBL/GenBank/DDBJ databases">
        <authorList>
            <person name="Delattre M."/>
        </authorList>
    </citation>
    <scope>NUCLEOTIDE SEQUENCE</scope>
    <source>
        <strain evidence="4">AF72</strain>
    </source>
</reference>
<feature type="domain" description="Neurotransmitter-gated ion-channel transmembrane" evidence="3">
    <location>
        <begin position="35"/>
        <end position="155"/>
    </location>
</feature>
<dbReference type="SUPFAM" id="SSF90112">
    <property type="entry name" value="Neurotransmitter-gated ion-channel transmembrane pore"/>
    <property type="match status" value="1"/>
</dbReference>
<feature type="transmembrane region" description="Helical" evidence="2">
    <location>
        <begin position="60"/>
        <end position="78"/>
    </location>
</feature>
<keyword evidence="2" id="KW-0812">Transmembrane</keyword>
<dbReference type="AlphaFoldDB" id="A0AA36D6W5"/>
<dbReference type="PANTHER" id="PTHR18945">
    <property type="entry name" value="NEUROTRANSMITTER GATED ION CHANNEL"/>
    <property type="match status" value="1"/>
</dbReference>
<accession>A0AA36D6W5</accession>
<dbReference type="InterPro" id="IPR038050">
    <property type="entry name" value="Neuro_actylchol_rec"/>
</dbReference>
<dbReference type="InterPro" id="IPR006201">
    <property type="entry name" value="Neur_channel"/>
</dbReference>
<dbReference type="EMBL" id="CATQJA010002662">
    <property type="protein sequence ID" value="CAJ0580808.1"/>
    <property type="molecule type" value="Genomic_DNA"/>
</dbReference>
<dbReference type="Proteomes" id="UP001177023">
    <property type="component" value="Unassembled WGS sequence"/>
</dbReference>
<feature type="transmembrane region" description="Helical" evidence="2">
    <location>
        <begin position="90"/>
        <end position="115"/>
    </location>
</feature>
<evidence type="ECO:0000313" key="5">
    <source>
        <dbReference type="Proteomes" id="UP001177023"/>
    </source>
</evidence>
<keyword evidence="2" id="KW-1133">Transmembrane helix</keyword>
<evidence type="ECO:0000256" key="1">
    <source>
        <dbReference type="SAM" id="MobiDB-lite"/>
    </source>
</evidence>
<keyword evidence="5" id="KW-1185">Reference proteome</keyword>
<evidence type="ECO:0000313" key="4">
    <source>
        <dbReference type="EMBL" id="CAJ0580808.1"/>
    </source>
</evidence>
<dbReference type="FunFam" id="1.20.58.390:FF:000043">
    <property type="entry name" value="AcetylCholine Receptor"/>
    <property type="match status" value="1"/>
</dbReference>
<dbReference type="Gene3D" id="1.20.58.390">
    <property type="entry name" value="Neurotransmitter-gated ion-channel transmembrane domain"/>
    <property type="match status" value="1"/>
</dbReference>
<sequence length="167" mass="18924">MYDGKQLDLQIMERYDVVVFELHLRRRMLYFMYNIIYPCVMLSILTLMQFILPCESSEKVTLGLTVLLAYSVFSFSIAESMPETSDVIPLIAIYLMANMGLSAVSVAFSVLVLNLRHGVENRSKMPSFVRFIGFKVIGRIVGAGLRQPAPPKKRSYLDSINEDNQAS</sequence>
<feature type="region of interest" description="Disordered" evidence="1">
    <location>
        <begin position="148"/>
        <end position="167"/>
    </location>
</feature>